<comment type="pathway">
    <text evidence="4">Protein modification; protein ubiquitination.</text>
</comment>
<dbReference type="Pfam" id="PF06701">
    <property type="entry name" value="MIB_HERC2"/>
    <property type="match status" value="1"/>
</dbReference>
<dbReference type="SUPFAM" id="SSF49785">
    <property type="entry name" value="Galactose-binding domain-like"/>
    <property type="match status" value="1"/>
</dbReference>
<dbReference type="SUPFAM" id="SSF48371">
    <property type="entry name" value="ARM repeat"/>
    <property type="match status" value="1"/>
</dbReference>
<accession>A0A7J7KQ45</accession>
<dbReference type="Proteomes" id="UP000593567">
    <property type="component" value="Unassembled WGS sequence"/>
</dbReference>
<organism evidence="7 8">
    <name type="scientific">Bugula neritina</name>
    <name type="common">Brown bryozoan</name>
    <name type="synonym">Sertularia neritina</name>
    <dbReference type="NCBI Taxonomy" id="10212"/>
    <lineage>
        <taxon>Eukaryota</taxon>
        <taxon>Metazoa</taxon>
        <taxon>Spiralia</taxon>
        <taxon>Lophotrochozoa</taxon>
        <taxon>Bryozoa</taxon>
        <taxon>Gymnolaemata</taxon>
        <taxon>Cheilostomatida</taxon>
        <taxon>Flustrina</taxon>
        <taxon>Buguloidea</taxon>
        <taxon>Bugulidae</taxon>
        <taxon>Bugula</taxon>
    </lineage>
</organism>
<dbReference type="Gene3D" id="1.25.40.20">
    <property type="entry name" value="Ankyrin repeat-containing domain"/>
    <property type="match status" value="1"/>
</dbReference>
<dbReference type="PANTHER" id="PTHR45670:SF1">
    <property type="entry name" value="E3 UBIQUITIN-PROTEIN LIGASE HECTD1"/>
    <property type="match status" value="1"/>
</dbReference>
<comment type="similarity">
    <text evidence="4">Belongs to the UPL family. K-HECT subfamily.</text>
</comment>
<evidence type="ECO:0000259" key="6">
    <source>
        <dbReference type="PROSITE" id="PS51416"/>
    </source>
</evidence>
<feature type="compositionally biased region" description="Polar residues" evidence="5">
    <location>
        <begin position="1423"/>
        <end position="1457"/>
    </location>
</feature>
<feature type="region of interest" description="Disordered" evidence="5">
    <location>
        <begin position="326"/>
        <end position="350"/>
    </location>
</feature>
<dbReference type="Pfam" id="PF12796">
    <property type="entry name" value="Ank_2"/>
    <property type="match status" value="1"/>
</dbReference>
<dbReference type="GO" id="GO:0043161">
    <property type="term" value="P:proteasome-mediated ubiquitin-dependent protein catabolic process"/>
    <property type="evidence" value="ECO:0007669"/>
    <property type="project" value="TreeGrafter"/>
</dbReference>
<evidence type="ECO:0000256" key="5">
    <source>
        <dbReference type="SAM" id="MobiDB-lite"/>
    </source>
</evidence>
<keyword evidence="4" id="KW-0833">Ubl conjugation pathway</keyword>
<dbReference type="FunFam" id="1.25.40.20:FF:000033">
    <property type="entry name" value="E3 ubiquitin-protein ligase HECTD1 isoform X2"/>
    <property type="match status" value="1"/>
</dbReference>
<dbReference type="InterPro" id="IPR037252">
    <property type="entry name" value="Mib_Herc2_sf"/>
</dbReference>
<evidence type="ECO:0000313" key="8">
    <source>
        <dbReference type="Proteomes" id="UP000593567"/>
    </source>
</evidence>
<dbReference type="PROSITE" id="PS50088">
    <property type="entry name" value="ANK_REPEAT"/>
    <property type="match status" value="2"/>
</dbReference>
<dbReference type="EMBL" id="VXIV02000165">
    <property type="protein sequence ID" value="KAF6040205.1"/>
    <property type="molecule type" value="Genomic_DNA"/>
</dbReference>
<feature type="compositionally biased region" description="Low complexity" evidence="5">
    <location>
        <begin position="1285"/>
        <end position="1299"/>
    </location>
</feature>
<dbReference type="GO" id="GO:0046872">
    <property type="term" value="F:metal ion binding"/>
    <property type="evidence" value="ECO:0007669"/>
    <property type="project" value="InterPro"/>
</dbReference>
<evidence type="ECO:0000256" key="1">
    <source>
        <dbReference type="ARBA" id="ARBA00000885"/>
    </source>
</evidence>
<dbReference type="PANTHER" id="PTHR45670">
    <property type="entry name" value="E3 UBIQUITIN-PROTEIN LIGASE TRIP12"/>
    <property type="match status" value="1"/>
</dbReference>
<dbReference type="GO" id="GO:0070534">
    <property type="term" value="P:protein K63-linked ubiquitination"/>
    <property type="evidence" value="ECO:0007669"/>
    <property type="project" value="TreeGrafter"/>
</dbReference>
<proteinExistence type="inferred from homology"/>
<dbReference type="GO" id="GO:0061630">
    <property type="term" value="F:ubiquitin protein ligase activity"/>
    <property type="evidence" value="ECO:0007669"/>
    <property type="project" value="UniProtKB-UniRule"/>
</dbReference>
<dbReference type="SUPFAM" id="SSF159034">
    <property type="entry name" value="Mib/herc2 domain-like"/>
    <property type="match status" value="1"/>
</dbReference>
<dbReference type="FunFam" id="2.30.30.40:FF:000085">
    <property type="entry name" value="E3 ubiquitin-protein ligase HECTD1 isoform X1"/>
    <property type="match status" value="1"/>
</dbReference>
<dbReference type="FunFam" id="1.25.10.10:FF:000051">
    <property type="entry name" value="E3 ubiquitin-protein ligase HECTD1 isoform X1"/>
    <property type="match status" value="1"/>
</dbReference>
<gene>
    <name evidence="7" type="ORF">EB796_001486</name>
</gene>
<feature type="region of interest" description="Disordered" evidence="5">
    <location>
        <begin position="489"/>
        <end position="517"/>
    </location>
</feature>
<dbReference type="UniPathway" id="UPA00143"/>
<dbReference type="InterPro" id="IPR008979">
    <property type="entry name" value="Galactose-bd-like_sf"/>
</dbReference>
<dbReference type="InterPro" id="IPR002110">
    <property type="entry name" value="Ankyrin_rpt"/>
</dbReference>
<feature type="compositionally biased region" description="Basic and acidic residues" evidence="5">
    <location>
        <begin position="430"/>
        <end position="448"/>
    </location>
</feature>
<feature type="region of interest" description="Disordered" evidence="5">
    <location>
        <begin position="608"/>
        <end position="643"/>
    </location>
</feature>
<dbReference type="PROSITE" id="PS51416">
    <property type="entry name" value="MIB_HERC2"/>
    <property type="match status" value="1"/>
</dbReference>
<dbReference type="InterPro" id="IPR045322">
    <property type="entry name" value="HECTD1/TRIP12-like"/>
</dbReference>
<evidence type="ECO:0000256" key="3">
    <source>
        <dbReference type="PROSITE-ProRule" id="PRU00023"/>
    </source>
</evidence>
<feature type="repeat" description="ANK" evidence="3">
    <location>
        <begin position="371"/>
        <end position="403"/>
    </location>
</feature>
<dbReference type="Gene3D" id="2.30.30.40">
    <property type="entry name" value="SH3 Domains"/>
    <property type="match status" value="1"/>
</dbReference>
<dbReference type="Gene3D" id="1.25.10.10">
    <property type="entry name" value="Leucine-rich Repeat Variant"/>
    <property type="match status" value="1"/>
</dbReference>
<evidence type="ECO:0000256" key="2">
    <source>
        <dbReference type="ARBA" id="ARBA00022679"/>
    </source>
</evidence>
<dbReference type="InterPro" id="IPR016024">
    <property type="entry name" value="ARM-type_fold"/>
</dbReference>
<dbReference type="InterPro" id="IPR010606">
    <property type="entry name" value="Mib_Herc2"/>
</dbReference>
<keyword evidence="3" id="KW-0040">ANK repeat</keyword>
<reference evidence="7" key="1">
    <citation type="submission" date="2020-06" db="EMBL/GenBank/DDBJ databases">
        <title>Draft genome of Bugula neritina, a colonial animal packing powerful symbionts and potential medicines.</title>
        <authorList>
            <person name="Rayko M."/>
        </authorList>
    </citation>
    <scope>NUCLEOTIDE SEQUENCE [LARGE SCALE GENOMIC DNA]</scope>
    <source>
        <strain evidence="7">Kwan_BN1</strain>
    </source>
</reference>
<keyword evidence="8" id="KW-1185">Reference proteome</keyword>
<dbReference type="InterPro" id="IPR012919">
    <property type="entry name" value="SUN_dom"/>
</dbReference>
<dbReference type="GO" id="GO:0016607">
    <property type="term" value="C:nuclear speck"/>
    <property type="evidence" value="ECO:0007669"/>
    <property type="project" value="TreeGrafter"/>
</dbReference>
<sequence>MVDVDPDTLLEWLQMGAGEERDMQLIALEQLCMLLLMSDNVDRCFESCPPRTFLPALCRIFIDETAPDNVLEVTARAITYYLDVSADCTRRIVSVDGAIKAFCNRLVIADMSTRTSKDLAEQCIKVLEFIVTRESGAVFEAGGLNAVLSFIAENGTKVHKDTLHSSMSVVSRLCAIESMNDTITSLSILLVHEDSFVAEGALRCFATLSDRYTRKNIDPEPLSRHGLVEELLLRLGAAGTASNLNTSLPSSGGGASLDSKSSGISTVVSLLSTLCRGSPNITYNLLRSNLLDSIESALMGSERCVLDTMRFIDLLLVLVFEGREALPKSSSSGGITSRNGSSSKLDNGGERSHRQLIDCIRSFEVNFMDDVGQTLLNWAAAFGTQEMVEYLCEKGADVNRGQRSSSLHYAACFGRPKIVKTLLQGGANPELRDEDGKTPLDKARERNDEGHREVIAILQSPGEYMVPISKADAGSETVSSEAATSANNAANSAAKTTDLSANHSAAGSNAPSAQLKGDPEMAPVFVKRLLPLFAQVYTGTLVYSIRQFLSDLVEVLASVLDTEDDDDGHLLALQVSQDLLSKQKDTFLDHFARLGIFQKVLQLCGSSKEEKTPEEEAETSPSADDVTAVDEQAEKSDNSDASDIETGQAYSWHDWCLVRGKDCVYVWCWAAALELSNGSNGWFRFILDGKLATMYSSGSPEGGTDNSESRTEFLEKLEKARSSVASTTPQKILSKPGSTAITVGNWCLISKKEGEMRIINTDGQQTKVEMLKLKVQQLARDIYEREMRAVENQPRGMALRLTEISKQIEAACSKQVQSLPAWDAELKEALHSFALLFSDEHAVAAYELQSSGIIPCLLVTLNPDDSSVTKKMTAERASIFRHVFSTCPAISSNLVSKLISVLESTEKLPIYSYDTTSSAHYGLQILHRRVRFKLERASTEMGLIDRTDRPLKVEPLATVASIEKYLLKMVAKQWYDYERSTFTFIKKLKGSDTRVSLKYDQDFDNNGVMYWIGTNGRSKTDWVNPASHGVVVVSSSDGRQLPYGKLEDILSRDQSPLNCHSNDDKKSWFSIDLGVWLIPSAYTLRHSRGYGKSALRNWLFQVSKDGVDWLTLKEHVNDTALNEPGSTHTWKLTSQGAKQLETEEEGWRHVRILQNGKNASNQTCYLSLSGFEVYGVITGGCDDVGKAAREAEASLRRERRLMRTHVFKQMAPNARVVRGMDWKWRDQDGQAGGQGTVVGELHNGWVDVTWDSGGSNSYRMGAEGKFDLALAPSHDPEKLRKVSDSRSSALNKKSSSTPSLTETSQRLVAANQQSSVAGTEQAASADNITRQIKSAAESVAEKMMDLSQAAADVSLDSASVPSKPTMTSAFTTNNKNQLPVPTAEAAVNEEEDEEVQWAEWSSLSEEQLYRRLAERAAKRASRPTVTNNKQQSTGQSTGHSTGQSTGHSTGQSTGQSV</sequence>
<feature type="region of interest" description="Disordered" evidence="5">
    <location>
        <begin position="1413"/>
        <end position="1457"/>
    </location>
</feature>
<feature type="compositionally biased region" description="Polar residues" evidence="5">
    <location>
        <begin position="495"/>
        <end position="512"/>
    </location>
</feature>
<evidence type="ECO:0000313" key="7">
    <source>
        <dbReference type="EMBL" id="KAF6040205.1"/>
    </source>
</evidence>
<dbReference type="InterPro" id="IPR011989">
    <property type="entry name" value="ARM-like"/>
</dbReference>
<dbReference type="SMART" id="SM00248">
    <property type="entry name" value="ANK"/>
    <property type="match status" value="3"/>
</dbReference>
<feature type="region of interest" description="Disordered" evidence="5">
    <location>
        <begin position="426"/>
        <end position="448"/>
    </location>
</feature>
<evidence type="ECO:0000256" key="4">
    <source>
        <dbReference type="RuleBase" id="RU369009"/>
    </source>
</evidence>
<comment type="function">
    <text evidence="4">E3 ubiquitin-protein ligase which accepts ubiquitin from an E2 ubiquitin-conjugating enzyme in the form of a thioester and then directly transfers the ubiquitin to targeted substrates.</text>
</comment>
<feature type="region of interest" description="Disordered" evidence="5">
    <location>
        <begin position="1269"/>
        <end position="1304"/>
    </location>
</feature>
<feature type="compositionally biased region" description="Basic and acidic residues" evidence="5">
    <location>
        <begin position="1274"/>
        <end position="1284"/>
    </location>
</feature>
<name>A0A7J7KQ45_BUGNE</name>
<dbReference type="InterPro" id="IPR036770">
    <property type="entry name" value="Ankyrin_rpt-contain_sf"/>
</dbReference>
<feature type="compositionally biased region" description="Polar residues" evidence="5">
    <location>
        <begin position="328"/>
        <end position="345"/>
    </location>
</feature>
<feature type="domain" description="MIB/HERC2" evidence="6">
    <location>
        <begin position="1202"/>
        <end position="1274"/>
    </location>
</feature>
<dbReference type="Gene3D" id="2.60.120.260">
    <property type="entry name" value="Galactose-binding domain-like"/>
    <property type="match status" value="1"/>
</dbReference>
<comment type="caution">
    <text evidence="7">The sequence shown here is derived from an EMBL/GenBank/DDBJ whole genome shotgun (WGS) entry which is preliminary data.</text>
</comment>
<dbReference type="EC" id="2.3.2.26" evidence="4"/>
<keyword evidence="2 4" id="KW-0808">Transferase</keyword>
<dbReference type="PROSITE" id="PS50297">
    <property type="entry name" value="ANK_REP_REGION"/>
    <property type="match status" value="2"/>
</dbReference>
<protein>
    <recommendedName>
        <fullName evidence="4">E3 ubiquitin-protein ligase</fullName>
        <ecNumber evidence="4">2.3.2.26</ecNumber>
    </recommendedName>
</protein>
<comment type="catalytic activity">
    <reaction evidence="1 4">
        <text>S-ubiquitinyl-[E2 ubiquitin-conjugating enzyme]-L-cysteine + [acceptor protein]-L-lysine = [E2 ubiquitin-conjugating enzyme]-L-cysteine + N(6)-ubiquitinyl-[acceptor protein]-L-lysine.</text>
        <dbReference type="EC" id="2.3.2.26"/>
    </reaction>
</comment>
<dbReference type="SUPFAM" id="SSF48403">
    <property type="entry name" value="Ankyrin repeat"/>
    <property type="match status" value="1"/>
</dbReference>
<dbReference type="Pfam" id="PF07738">
    <property type="entry name" value="Sad1_UNC"/>
    <property type="match status" value="1"/>
</dbReference>
<dbReference type="OrthoDB" id="412600at2759"/>
<feature type="repeat" description="ANK" evidence="3">
    <location>
        <begin position="402"/>
        <end position="434"/>
    </location>
</feature>